<dbReference type="AlphaFoldDB" id="A0A1Y1ZSV1"/>
<feature type="region of interest" description="Disordered" evidence="1">
    <location>
        <begin position="60"/>
        <end position="87"/>
    </location>
</feature>
<feature type="compositionally biased region" description="Polar residues" evidence="1">
    <location>
        <begin position="438"/>
        <end position="450"/>
    </location>
</feature>
<dbReference type="EMBL" id="MCFA01000043">
    <property type="protein sequence ID" value="ORY13280.1"/>
    <property type="molecule type" value="Genomic_DNA"/>
</dbReference>
<feature type="region of interest" description="Disordered" evidence="1">
    <location>
        <begin position="324"/>
        <end position="381"/>
    </location>
</feature>
<feature type="compositionally biased region" description="Basic and acidic residues" evidence="1">
    <location>
        <begin position="334"/>
        <end position="343"/>
    </location>
</feature>
<organism evidence="2 3">
    <name type="scientific">Clohesyomyces aquaticus</name>
    <dbReference type="NCBI Taxonomy" id="1231657"/>
    <lineage>
        <taxon>Eukaryota</taxon>
        <taxon>Fungi</taxon>
        <taxon>Dikarya</taxon>
        <taxon>Ascomycota</taxon>
        <taxon>Pezizomycotina</taxon>
        <taxon>Dothideomycetes</taxon>
        <taxon>Pleosporomycetidae</taxon>
        <taxon>Pleosporales</taxon>
        <taxon>Lindgomycetaceae</taxon>
        <taxon>Clohesyomyces</taxon>
    </lineage>
</organism>
<gene>
    <name evidence="2" type="ORF">BCR34DRAFT_481376</name>
</gene>
<evidence type="ECO:0000256" key="1">
    <source>
        <dbReference type="SAM" id="MobiDB-lite"/>
    </source>
</evidence>
<keyword evidence="3" id="KW-1185">Reference proteome</keyword>
<feature type="compositionally biased region" description="Polar residues" evidence="1">
    <location>
        <begin position="75"/>
        <end position="85"/>
    </location>
</feature>
<feature type="compositionally biased region" description="Polar residues" evidence="1">
    <location>
        <begin position="9"/>
        <end position="25"/>
    </location>
</feature>
<comment type="caution">
    <text evidence="2">The sequence shown here is derived from an EMBL/GenBank/DDBJ whole genome shotgun (WGS) entry which is preliminary data.</text>
</comment>
<evidence type="ECO:0000313" key="3">
    <source>
        <dbReference type="Proteomes" id="UP000193144"/>
    </source>
</evidence>
<feature type="region of interest" description="Disordered" evidence="1">
    <location>
        <begin position="438"/>
        <end position="465"/>
    </location>
</feature>
<dbReference type="Proteomes" id="UP000193144">
    <property type="component" value="Unassembled WGS sequence"/>
</dbReference>
<name>A0A1Y1ZSV1_9PLEO</name>
<accession>A0A1Y1ZSV1</accession>
<evidence type="ECO:0000313" key="2">
    <source>
        <dbReference type="EMBL" id="ORY13280.1"/>
    </source>
</evidence>
<proteinExistence type="predicted"/>
<dbReference type="OrthoDB" id="3533623at2759"/>
<protein>
    <submittedName>
        <fullName evidence="2">Uncharacterized protein</fullName>
    </submittedName>
</protein>
<dbReference type="STRING" id="1231657.A0A1Y1ZSV1"/>
<sequence>MAPAHSAHPSLNYSPTHSRNASEETTSTASYNMILEHVMQYPGSYEIPLRTMYTLNCAPQPRALPKDKSRAATPSGPSNNASPISGQHAWTEAETSTMNFTSALMSHMCSLPSQPSSLPPSFIVSFVTRCFHPTLGLVDFPQALTALDYLKDLENRRRREVAAAYERLNIPYDGVTADVNAHSDRFPGIALLAKNIEGKSRKAVAYYCQLYLGLRRWILVNELSLQPFNQLNCVAMLNTLLPPQSPPDFARQLVPLLTPELLAEERSVFFQYIRQVRREGPSVLQPVMDLDKAPGEVNGWDAVQRGVDKYLRVAKNLIDDCMSSGTTEDFTPIEEARKGKKTDSGVSFGSDRRPSTGTSVAEKPLPASPSEPNPTAKGMSRLERITREFKRMRVKTRPDVEEIVKVEKHPAANFVPMTGENKGKKSLKKARSFANMGNLRSANASSTSLVGSRKGSDAEPFDPELMRRQRTMYENANTKASKNVF</sequence>
<feature type="region of interest" description="Disordered" evidence="1">
    <location>
        <begin position="1"/>
        <end position="25"/>
    </location>
</feature>
<reference evidence="2 3" key="1">
    <citation type="submission" date="2016-07" db="EMBL/GenBank/DDBJ databases">
        <title>Pervasive Adenine N6-methylation of Active Genes in Fungi.</title>
        <authorList>
            <consortium name="DOE Joint Genome Institute"/>
            <person name="Mondo S.J."/>
            <person name="Dannebaum R.O."/>
            <person name="Kuo R.C."/>
            <person name="Labutti K."/>
            <person name="Haridas S."/>
            <person name="Kuo A."/>
            <person name="Salamov A."/>
            <person name="Ahrendt S.R."/>
            <person name="Lipzen A."/>
            <person name="Sullivan W."/>
            <person name="Andreopoulos W.B."/>
            <person name="Clum A."/>
            <person name="Lindquist E."/>
            <person name="Daum C."/>
            <person name="Ramamoorthy G.K."/>
            <person name="Gryganskyi A."/>
            <person name="Culley D."/>
            <person name="Magnuson J.K."/>
            <person name="James T.Y."/>
            <person name="O'Malley M.A."/>
            <person name="Stajich J.E."/>
            <person name="Spatafora J.W."/>
            <person name="Visel A."/>
            <person name="Grigoriev I.V."/>
        </authorList>
    </citation>
    <scope>NUCLEOTIDE SEQUENCE [LARGE SCALE GENOMIC DNA]</scope>
    <source>
        <strain evidence="2 3">CBS 115471</strain>
    </source>
</reference>